<dbReference type="PANTHER" id="PTHR36113:SF6">
    <property type="entry name" value="FOSFOMYCIN RESISTANCE PROTEIN FOSX"/>
    <property type="match status" value="1"/>
</dbReference>
<dbReference type="InterPro" id="IPR029068">
    <property type="entry name" value="Glyas_Bleomycin-R_OHBP_Dase"/>
</dbReference>
<name>A0ABT4DMN2_9BACL</name>
<keyword evidence="3" id="KW-0808">Transferase</keyword>
<evidence type="ECO:0000259" key="2">
    <source>
        <dbReference type="PROSITE" id="PS51819"/>
    </source>
</evidence>
<keyword evidence="1" id="KW-0479">Metal-binding</keyword>
<dbReference type="PANTHER" id="PTHR36113">
    <property type="entry name" value="LYASE, PUTATIVE-RELATED-RELATED"/>
    <property type="match status" value="1"/>
</dbReference>
<sequence>MAYIKGLNHLCFSVSDLDASIAFYRDILEGRLLAVGRKLAYFDCQGLWVALNQEDVDRSNRDVTYTHIAFSIDEGDYDAVMQKLLDYGVTVMEGRERAQEDKRSIYFLDPDRHCFEFHTGSLEDRLQYYRSSKPHIQFFDEAERLD</sequence>
<dbReference type="Gene3D" id="3.10.180.10">
    <property type="entry name" value="2,3-Dihydroxybiphenyl 1,2-Dioxygenase, domain 1"/>
    <property type="match status" value="1"/>
</dbReference>
<protein>
    <submittedName>
        <fullName evidence="3">Metallothiol transferase FosB</fullName>
    </submittedName>
</protein>
<keyword evidence="4" id="KW-1185">Reference proteome</keyword>
<evidence type="ECO:0000313" key="3">
    <source>
        <dbReference type="EMBL" id="MCY9518614.1"/>
    </source>
</evidence>
<dbReference type="Proteomes" id="UP001207626">
    <property type="component" value="Unassembled WGS sequence"/>
</dbReference>
<organism evidence="3 4">
    <name type="scientific">Paenibacillus apiarius</name>
    <dbReference type="NCBI Taxonomy" id="46240"/>
    <lineage>
        <taxon>Bacteria</taxon>
        <taxon>Bacillati</taxon>
        <taxon>Bacillota</taxon>
        <taxon>Bacilli</taxon>
        <taxon>Bacillales</taxon>
        <taxon>Paenibacillaceae</taxon>
        <taxon>Paenibacillus</taxon>
    </lineage>
</organism>
<dbReference type="InterPro" id="IPR037523">
    <property type="entry name" value="VOC_core"/>
</dbReference>
<comment type="caution">
    <text evidence="3">The sequence shown here is derived from an EMBL/GenBank/DDBJ whole genome shotgun (WGS) entry which is preliminary data.</text>
</comment>
<proteinExistence type="predicted"/>
<dbReference type="PROSITE" id="PS51819">
    <property type="entry name" value="VOC"/>
    <property type="match status" value="1"/>
</dbReference>
<accession>A0ABT4DMN2</accession>
<dbReference type="NCBIfam" id="NF003152">
    <property type="entry name" value="PRK04101.1"/>
    <property type="match status" value="1"/>
</dbReference>
<dbReference type="Pfam" id="PF00903">
    <property type="entry name" value="Glyoxalase"/>
    <property type="match status" value="1"/>
</dbReference>
<reference evidence="3 4" key="1">
    <citation type="submission" date="2022-05" db="EMBL/GenBank/DDBJ databases">
        <title>Genome Sequencing of Bee-Associated Microbes.</title>
        <authorList>
            <person name="Dunlap C."/>
        </authorList>
    </citation>
    <scope>NUCLEOTIDE SEQUENCE [LARGE SCALE GENOMIC DNA]</scope>
    <source>
        <strain evidence="3 4">NRRL NRS-1438</strain>
    </source>
</reference>
<evidence type="ECO:0000256" key="1">
    <source>
        <dbReference type="ARBA" id="ARBA00022723"/>
    </source>
</evidence>
<evidence type="ECO:0000313" key="4">
    <source>
        <dbReference type="Proteomes" id="UP001207626"/>
    </source>
</evidence>
<dbReference type="EMBL" id="JAMDLW010000002">
    <property type="protein sequence ID" value="MCY9518614.1"/>
    <property type="molecule type" value="Genomic_DNA"/>
</dbReference>
<gene>
    <name evidence="3" type="primary">fosB</name>
    <name evidence="3" type="ORF">M5X09_02855</name>
</gene>
<dbReference type="SUPFAM" id="SSF54593">
    <property type="entry name" value="Glyoxalase/Bleomycin resistance protein/Dihydroxybiphenyl dioxygenase"/>
    <property type="match status" value="1"/>
</dbReference>
<dbReference type="GO" id="GO:0016740">
    <property type="term" value="F:transferase activity"/>
    <property type="evidence" value="ECO:0007669"/>
    <property type="project" value="UniProtKB-KW"/>
</dbReference>
<dbReference type="InterPro" id="IPR051332">
    <property type="entry name" value="Fosfomycin_Res_Enzymes"/>
</dbReference>
<feature type="domain" description="VOC" evidence="2">
    <location>
        <begin position="6"/>
        <end position="120"/>
    </location>
</feature>
<dbReference type="InterPro" id="IPR004360">
    <property type="entry name" value="Glyas_Fos-R_dOase_dom"/>
</dbReference>